<dbReference type="Proteomes" id="UP000198802">
    <property type="component" value="Unassembled WGS sequence"/>
</dbReference>
<accession>A0A0S4QLI5</accession>
<protein>
    <submittedName>
        <fullName evidence="1">Uncharacterized protein</fullName>
    </submittedName>
</protein>
<gene>
    <name evidence="1" type="ORF">Ga0074812_107185</name>
</gene>
<evidence type="ECO:0000313" key="2">
    <source>
        <dbReference type="Proteomes" id="UP000198802"/>
    </source>
</evidence>
<evidence type="ECO:0000313" key="1">
    <source>
        <dbReference type="EMBL" id="CUU56301.1"/>
    </source>
</evidence>
<name>A0A0S4QLI5_9ACTN</name>
<organism evidence="1 2">
    <name type="scientific">Parafrankia irregularis</name>
    <dbReference type="NCBI Taxonomy" id="795642"/>
    <lineage>
        <taxon>Bacteria</taxon>
        <taxon>Bacillati</taxon>
        <taxon>Actinomycetota</taxon>
        <taxon>Actinomycetes</taxon>
        <taxon>Frankiales</taxon>
        <taxon>Frankiaceae</taxon>
        <taxon>Parafrankia</taxon>
    </lineage>
</organism>
<dbReference type="AlphaFoldDB" id="A0A0S4QLI5"/>
<proteinExistence type="predicted"/>
<sequence>MLRAITALLTLYLVYTFSNYYRISRVKDSTSTEDVICDIEDVVTRQAAPHDEVVHVRITIGRTKDDDRVEEEVHVTPNSQVVNRLIRPIMPYHWRRPDRLRDIEFDCSVDESDDGQVLVRARPMLHQEYLQIWLIFTPTLTKPTVWRFWYRPRGLWNELREKDRDRLVWNDIMPSNGRSPLTDFTITFVFADPGFKPGVTERNGYGTVKGPDRSETGEWVVEWRDPSPQGRRYEWTITRRAL</sequence>
<keyword evidence="2" id="KW-1185">Reference proteome</keyword>
<reference evidence="2" key="1">
    <citation type="submission" date="2015-11" db="EMBL/GenBank/DDBJ databases">
        <authorList>
            <person name="Varghese N."/>
        </authorList>
    </citation>
    <scope>NUCLEOTIDE SEQUENCE [LARGE SCALE GENOMIC DNA]</scope>
    <source>
        <strain evidence="2">DSM 45899</strain>
    </source>
</reference>
<dbReference type="EMBL" id="FAOZ01000007">
    <property type="protein sequence ID" value="CUU56301.1"/>
    <property type="molecule type" value="Genomic_DNA"/>
</dbReference>